<dbReference type="EMBL" id="JAJLJH010000003">
    <property type="protein sequence ID" value="MCK9686663.1"/>
    <property type="molecule type" value="Genomic_DNA"/>
</dbReference>
<name>A0A9X1YIA3_9BURK</name>
<dbReference type="AlphaFoldDB" id="A0A9X1YIA3"/>
<dbReference type="RefSeq" id="WP_275682706.1">
    <property type="nucleotide sequence ID" value="NZ_JAJLJH010000003.1"/>
</dbReference>
<dbReference type="InterPro" id="IPR036046">
    <property type="entry name" value="Acylphosphatase-like_dom_sf"/>
</dbReference>
<sequence length="145" mass="16202">MPDADEKHDDMLHAIAYVSAASWNLLDEQVGRIVAESRRLNALNGITGVLLYCDGNFMQYLEGEEDAVRETFARIRASQSHYQVNELMNQPIPEREFGDWAMGFSRPGPDEFVELAASHWRGGAQTGPGASLLRSFWTSSRGRLA</sequence>
<proteinExistence type="predicted"/>
<organism evidence="2 3">
    <name type="scientific">Scleromatobacter humisilvae</name>
    <dbReference type="NCBI Taxonomy" id="2897159"/>
    <lineage>
        <taxon>Bacteria</taxon>
        <taxon>Pseudomonadati</taxon>
        <taxon>Pseudomonadota</taxon>
        <taxon>Betaproteobacteria</taxon>
        <taxon>Burkholderiales</taxon>
        <taxon>Sphaerotilaceae</taxon>
        <taxon>Scleromatobacter</taxon>
    </lineage>
</organism>
<feature type="domain" description="BLUF" evidence="1">
    <location>
        <begin position="12"/>
        <end position="103"/>
    </location>
</feature>
<dbReference type="SMART" id="SM01034">
    <property type="entry name" value="BLUF"/>
    <property type="match status" value="1"/>
</dbReference>
<dbReference type="InterPro" id="IPR007024">
    <property type="entry name" value="BLUF_domain"/>
</dbReference>
<evidence type="ECO:0000313" key="3">
    <source>
        <dbReference type="Proteomes" id="UP001139353"/>
    </source>
</evidence>
<gene>
    <name evidence="2" type="ORF">LPC04_13190</name>
</gene>
<dbReference type="Pfam" id="PF04940">
    <property type="entry name" value="BLUF"/>
    <property type="match status" value="1"/>
</dbReference>
<dbReference type="SUPFAM" id="SSF54975">
    <property type="entry name" value="Acylphosphatase/BLUF domain-like"/>
    <property type="match status" value="1"/>
</dbReference>
<reference evidence="2" key="1">
    <citation type="submission" date="2021-11" db="EMBL/GenBank/DDBJ databases">
        <title>BS-T2-15 a new species belonging to the Comamonadaceae family isolated from the soil of a French oak forest.</title>
        <authorList>
            <person name="Mieszkin S."/>
            <person name="Alain K."/>
        </authorList>
    </citation>
    <scope>NUCLEOTIDE SEQUENCE</scope>
    <source>
        <strain evidence="2">BS-T2-15</strain>
    </source>
</reference>
<dbReference type="Gene3D" id="3.30.70.100">
    <property type="match status" value="1"/>
</dbReference>
<dbReference type="Proteomes" id="UP001139353">
    <property type="component" value="Unassembled WGS sequence"/>
</dbReference>
<evidence type="ECO:0000313" key="2">
    <source>
        <dbReference type="EMBL" id="MCK9686663.1"/>
    </source>
</evidence>
<accession>A0A9X1YIA3</accession>
<keyword evidence="3" id="KW-1185">Reference proteome</keyword>
<evidence type="ECO:0000259" key="1">
    <source>
        <dbReference type="PROSITE" id="PS50925"/>
    </source>
</evidence>
<dbReference type="GO" id="GO:0009882">
    <property type="term" value="F:blue light photoreceptor activity"/>
    <property type="evidence" value="ECO:0007669"/>
    <property type="project" value="InterPro"/>
</dbReference>
<comment type="caution">
    <text evidence="2">The sequence shown here is derived from an EMBL/GenBank/DDBJ whole genome shotgun (WGS) entry which is preliminary data.</text>
</comment>
<dbReference type="PROSITE" id="PS50925">
    <property type="entry name" value="BLUF"/>
    <property type="match status" value="1"/>
</dbReference>
<dbReference type="GO" id="GO:0071949">
    <property type="term" value="F:FAD binding"/>
    <property type="evidence" value="ECO:0007669"/>
    <property type="project" value="InterPro"/>
</dbReference>
<protein>
    <submittedName>
        <fullName evidence="2">BLUF domain-containing protein</fullName>
    </submittedName>
</protein>